<evidence type="ECO:0000313" key="5">
    <source>
        <dbReference type="EMBL" id="NOI07830.1"/>
    </source>
</evidence>
<reference evidence="5 6" key="1">
    <citation type="submission" date="2019-09" db="EMBL/GenBank/DDBJ databases">
        <title>Draft genome sequencing and comparative genomics of hatchery-associated Vibrios.</title>
        <authorList>
            <person name="Kehlet-Delgado H."/>
            <person name="Mueller R.S."/>
        </authorList>
    </citation>
    <scope>NUCLEOTIDE SEQUENCE [LARGE SCALE GENOMIC DNA]</scope>
    <source>
        <strain evidence="5 6">081416A</strain>
    </source>
</reference>
<evidence type="ECO:0000313" key="6">
    <source>
        <dbReference type="Proteomes" id="UP000532247"/>
    </source>
</evidence>
<evidence type="ECO:0000256" key="1">
    <source>
        <dbReference type="ARBA" id="ARBA00023012"/>
    </source>
</evidence>
<organism evidence="5 6">
    <name type="scientific">Vibrio alginolyticus</name>
    <dbReference type="NCBI Taxonomy" id="663"/>
    <lineage>
        <taxon>Bacteria</taxon>
        <taxon>Pseudomonadati</taxon>
        <taxon>Pseudomonadota</taxon>
        <taxon>Gammaproteobacteria</taxon>
        <taxon>Vibrionales</taxon>
        <taxon>Vibrionaceae</taxon>
        <taxon>Vibrio</taxon>
    </lineage>
</organism>
<proteinExistence type="predicted"/>
<sequence length="111" mass="12787">MINFDVLNTYMDNDVDLIVTVFSTYLEDHTNDIERIDELYTSRCWSELYLLAHSLKGILESFGEDTAVIAFQRIEEKTRNDTAPDSSDIAIVTKELAAINQQIFAYLKNMQ</sequence>
<name>A0A7Y4AZV4_VIBAL</name>
<dbReference type="Gene3D" id="1.20.120.160">
    <property type="entry name" value="HPT domain"/>
    <property type="match status" value="1"/>
</dbReference>
<protein>
    <submittedName>
        <fullName evidence="5">Hpt domain-containing protein</fullName>
    </submittedName>
</protein>
<dbReference type="EMBL" id="AAXMUW010000040">
    <property type="protein sequence ID" value="EGQ9136942.1"/>
    <property type="molecule type" value="Genomic_DNA"/>
</dbReference>
<feature type="modified residue" description="Phosphohistidine" evidence="2">
    <location>
        <position position="53"/>
    </location>
</feature>
<dbReference type="GO" id="GO:0004672">
    <property type="term" value="F:protein kinase activity"/>
    <property type="evidence" value="ECO:0007669"/>
    <property type="project" value="UniProtKB-ARBA"/>
</dbReference>
<dbReference type="SUPFAM" id="SSF47226">
    <property type="entry name" value="Histidine-containing phosphotransfer domain, HPT domain"/>
    <property type="match status" value="1"/>
</dbReference>
<keyword evidence="2" id="KW-0597">Phosphoprotein</keyword>
<dbReference type="Proteomes" id="UP000532247">
    <property type="component" value="Unassembled WGS sequence"/>
</dbReference>
<dbReference type="Pfam" id="PF01627">
    <property type="entry name" value="Hpt"/>
    <property type="match status" value="1"/>
</dbReference>
<feature type="domain" description="HPt" evidence="3">
    <location>
        <begin position="14"/>
        <end position="111"/>
    </location>
</feature>
<dbReference type="AlphaFoldDB" id="A0A7Y4AZV4"/>
<dbReference type="PROSITE" id="PS50894">
    <property type="entry name" value="HPT"/>
    <property type="match status" value="1"/>
</dbReference>
<keyword evidence="1" id="KW-0902">Two-component regulatory system</keyword>
<evidence type="ECO:0000256" key="2">
    <source>
        <dbReference type="PROSITE-ProRule" id="PRU00110"/>
    </source>
</evidence>
<reference evidence="4" key="2">
    <citation type="submission" date="2019-11" db="EMBL/GenBank/DDBJ databases">
        <authorList>
            <consortium name="PulseNet: The National Subtyping Network for Foodborne Disease Surveillance"/>
            <person name="Tarr C.L."/>
            <person name="Trees E."/>
            <person name="Katz L.S."/>
            <person name="Carleton-Romer H.A."/>
            <person name="Stroika S."/>
            <person name="Kucerova Z."/>
            <person name="Roache K.F."/>
            <person name="Sabol A.L."/>
            <person name="Besser J."/>
            <person name="Gerner-Smidt P."/>
        </authorList>
    </citation>
    <scope>NUCLEOTIDE SEQUENCE</scope>
    <source>
        <strain evidence="4">PNUSAV001129</strain>
    </source>
</reference>
<dbReference type="EMBL" id="VTYF01000002">
    <property type="protein sequence ID" value="NOI07830.1"/>
    <property type="molecule type" value="Genomic_DNA"/>
</dbReference>
<dbReference type="InterPro" id="IPR036641">
    <property type="entry name" value="HPT_dom_sf"/>
</dbReference>
<evidence type="ECO:0000313" key="4">
    <source>
        <dbReference type="EMBL" id="EGQ9136942.1"/>
    </source>
</evidence>
<gene>
    <name evidence="5" type="ORF">F0254_02990</name>
    <name evidence="4" type="ORF">GHY86_17570</name>
</gene>
<comment type="caution">
    <text evidence="5">The sequence shown here is derived from an EMBL/GenBank/DDBJ whole genome shotgun (WGS) entry which is preliminary data.</text>
</comment>
<dbReference type="GO" id="GO:0000160">
    <property type="term" value="P:phosphorelay signal transduction system"/>
    <property type="evidence" value="ECO:0007669"/>
    <property type="project" value="UniProtKB-KW"/>
</dbReference>
<dbReference type="RefSeq" id="WP_115386676.1">
    <property type="nucleotide sequence ID" value="NZ_CP082318.1"/>
</dbReference>
<evidence type="ECO:0000259" key="3">
    <source>
        <dbReference type="PROSITE" id="PS50894"/>
    </source>
</evidence>
<dbReference type="InterPro" id="IPR008207">
    <property type="entry name" value="Sig_transdc_His_kin_Hpt_dom"/>
</dbReference>
<accession>A0A7Y4AZV4</accession>
<dbReference type="Proteomes" id="UP000714625">
    <property type="component" value="Unassembled WGS sequence"/>
</dbReference>